<gene>
    <name evidence="13" type="primary">pstC</name>
    <name evidence="13" type="ORF">ABZZ21_37260</name>
</gene>
<evidence type="ECO:0000256" key="8">
    <source>
        <dbReference type="ARBA" id="ARBA00023136"/>
    </source>
</evidence>
<proteinExistence type="inferred from homology"/>
<feature type="transmembrane region" description="Helical" evidence="9">
    <location>
        <begin position="301"/>
        <end position="324"/>
    </location>
</feature>
<evidence type="ECO:0000313" key="14">
    <source>
        <dbReference type="Proteomes" id="UP001550210"/>
    </source>
</evidence>
<organism evidence="13 14">
    <name type="scientific">Streptomyces ossamyceticus</name>
    <dbReference type="NCBI Taxonomy" id="249581"/>
    <lineage>
        <taxon>Bacteria</taxon>
        <taxon>Bacillati</taxon>
        <taxon>Actinomycetota</taxon>
        <taxon>Actinomycetes</taxon>
        <taxon>Kitasatosporales</taxon>
        <taxon>Streptomycetaceae</taxon>
        <taxon>Streptomyces</taxon>
    </lineage>
</organism>
<evidence type="ECO:0000256" key="1">
    <source>
        <dbReference type="ARBA" id="ARBA00004651"/>
    </source>
</evidence>
<keyword evidence="3 9" id="KW-0813">Transport</keyword>
<protein>
    <recommendedName>
        <fullName evidence="10">Phosphate transport system permease protein</fullName>
    </recommendedName>
</protein>
<dbReference type="Proteomes" id="UP001550210">
    <property type="component" value="Unassembled WGS sequence"/>
</dbReference>
<sequence length="335" mass="35441">MDISTTKDTPLPSTPPPPAAEEKRAARGATRPGDRIFLGLSRGSGIFLLVIMAAIAVFLSYRAVLAIGKDEGNFFTTFEWNPTGNPPVFGIAVLAFGTIVSSIIAMAIAVPVAVGIALFITHYAPRKLGGPIAYVVDLLAAVPSIVYGLWGALVLVPQLDGLYGWLNDYLGWTGIFEWQGGAPRSMLTVGILLAIMILPIITNVSREVFRQVPQMHEEAALALGATRWEVIRMAVLPFGRSGVISASMLGLGRALGETMAVAMVLSSSFEINLSLLDPGGGTFAQNIASKFSEATEMGRDALIASGLVLFVITLLVNGAARLIIARRKEFSGANA</sequence>
<feature type="transmembrane region" description="Helical" evidence="9">
    <location>
        <begin position="88"/>
        <end position="120"/>
    </location>
</feature>
<evidence type="ECO:0000256" key="4">
    <source>
        <dbReference type="ARBA" id="ARBA00022475"/>
    </source>
</evidence>
<feature type="compositionally biased region" description="Low complexity" evidence="11">
    <location>
        <begin position="1"/>
        <end position="11"/>
    </location>
</feature>
<evidence type="ECO:0000256" key="2">
    <source>
        <dbReference type="ARBA" id="ARBA00007069"/>
    </source>
</evidence>
<evidence type="ECO:0000256" key="7">
    <source>
        <dbReference type="ARBA" id="ARBA00022989"/>
    </source>
</evidence>
<comment type="caution">
    <text evidence="10">Lacks conserved residue(s) required for the propagation of feature annotation.</text>
</comment>
<dbReference type="PANTHER" id="PTHR30425:SF1">
    <property type="entry name" value="PHOSPHATE TRANSPORT SYSTEM PERMEASE PROTEIN PSTC"/>
    <property type="match status" value="1"/>
</dbReference>
<accession>A0ABV2V8G5</accession>
<keyword evidence="7 9" id="KW-1133">Transmembrane helix</keyword>
<evidence type="ECO:0000256" key="6">
    <source>
        <dbReference type="ARBA" id="ARBA00022692"/>
    </source>
</evidence>
<dbReference type="NCBIfam" id="TIGR02138">
    <property type="entry name" value="phosphate_pstC"/>
    <property type="match status" value="1"/>
</dbReference>
<dbReference type="InterPro" id="IPR011864">
    <property type="entry name" value="Phosphate_PstC"/>
</dbReference>
<dbReference type="InterPro" id="IPR000515">
    <property type="entry name" value="MetI-like"/>
</dbReference>
<evidence type="ECO:0000256" key="11">
    <source>
        <dbReference type="SAM" id="MobiDB-lite"/>
    </source>
</evidence>
<dbReference type="PANTHER" id="PTHR30425">
    <property type="entry name" value="PHOSPHATE TRANSPORT SYSTEM PERMEASE PROTEIN PST"/>
    <property type="match status" value="1"/>
</dbReference>
<feature type="region of interest" description="Disordered" evidence="11">
    <location>
        <begin position="1"/>
        <end position="28"/>
    </location>
</feature>
<comment type="subcellular location">
    <subcellularLocation>
        <location evidence="1 9">Cell membrane</location>
        <topology evidence="1 9">Multi-pass membrane protein</topology>
    </subcellularLocation>
</comment>
<evidence type="ECO:0000259" key="12">
    <source>
        <dbReference type="PROSITE" id="PS50928"/>
    </source>
</evidence>
<dbReference type="PROSITE" id="PS50928">
    <property type="entry name" value="ABC_TM1"/>
    <property type="match status" value="1"/>
</dbReference>
<comment type="function">
    <text evidence="10">Part of the binding-protein-dependent transport system for phosphate; probably responsible for the translocation of the substrate across the membrane.</text>
</comment>
<dbReference type="RefSeq" id="WP_355403063.1">
    <property type="nucleotide sequence ID" value="NZ_JBEGHN010000060.1"/>
</dbReference>
<evidence type="ECO:0000256" key="5">
    <source>
        <dbReference type="ARBA" id="ARBA00022592"/>
    </source>
</evidence>
<evidence type="ECO:0000313" key="13">
    <source>
        <dbReference type="EMBL" id="MET9850103.1"/>
    </source>
</evidence>
<dbReference type="Gene3D" id="1.10.3720.10">
    <property type="entry name" value="MetI-like"/>
    <property type="match status" value="1"/>
</dbReference>
<dbReference type="EMBL" id="JBEXPZ010000065">
    <property type="protein sequence ID" value="MET9850103.1"/>
    <property type="molecule type" value="Genomic_DNA"/>
</dbReference>
<evidence type="ECO:0000256" key="9">
    <source>
        <dbReference type="RuleBase" id="RU363032"/>
    </source>
</evidence>
<dbReference type="CDD" id="cd06261">
    <property type="entry name" value="TM_PBP2"/>
    <property type="match status" value="1"/>
</dbReference>
<comment type="caution">
    <text evidence="13">The sequence shown here is derived from an EMBL/GenBank/DDBJ whole genome shotgun (WGS) entry which is preliminary data.</text>
</comment>
<dbReference type="Pfam" id="PF00528">
    <property type="entry name" value="BPD_transp_1"/>
    <property type="match status" value="1"/>
</dbReference>
<feature type="transmembrane region" description="Helical" evidence="9">
    <location>
        <begin position="186"/>
        <end position="205"/>
    </location>
</feature>
<feature type="domain" description="ABC transmembrane type-1" evidence="12">
    <location>
        <begin position="95"/>
        <end position="320"/>
    </location>
</feature>
<feature type="transmembrane region" description="Helical" evidence="9">
    <location>
        <begin position="45"/>
        <end position="68"/>
    </location>
</feature>
<evidence type="ECO:0000256" key="10">
    <source>
        <dbReference type="RuleBase" id="RU363054"/>
    </source>
</evidence>
<reference evidence="13 14" key="1">
    <citation type="submission" date="2024-06" db="EMBL/GenBank/DDBJ databases">
        <title>The Natural Products Discovery Center: Release of the First 8490 Sequenced Strains for Exploring Actinobacteria Biosynthetic Diversity.</title>
        <authorList>
            <person name="Kalkreuter E."/>
            <person name="Kautsar S.A."/>
            <person name="Yang D."/>
            <person name="Bader C.D."/>
            <person name="Teijaro C.N."/>
            <person name="Fluegel L."/>
            <person name="Davis C.M."/>
            <person name="Simpson J.R."/>
            <person name="Lauterbach L."/>
            <person name="Steele A.D."/>
            <person name="Gui C."/>
            <person name="Meng S."/>
            <person name="Li G."/>
            <person name="Viehrig K."/>
            <person name="Ye F."/>
            <person name="Su P."/>
            <person name="Kiefer A.F."/>
            <person name="Nichols A."/>
            <person name="Cepeda A.J."/>
            <person name="Yan W."/>
            <person name="Fan B."/>
            <person name="Jiang Y."/>
            <person name="Adhikari A."/>
            <person name="Zheng C.-J."/>
            <person name="Schuster L."/>
            <person name="Cowan T.M."/>
            <person name="Smanski M.J."/>
            <person name="Chevrette M.G."/>
            <person name="De Carvalho L.P.S."/>
            <person name="Shen B."/>
        </authorList>
    </citation>
    <scope>NUCLEOTIDE SEQUENCE [LARGE SCALE GENOMIC DNA]</scope>
    <source>
        <strain evidence="13 14">NPDC006434</strain>
    </source>
</reference>
<keyword evidence="6 9" id="KW-0812">Transmembrane</keyword>
<keyword evidence="8 9" id="KW-0472">Membrane</keyword>
<keyword evidence="4 10" id="KW-1003">Cell membrane</keyword>
<dbReference type="InterPro" id="IPR051124">
    <property type="entry name" value="Phosphate_Transport_Permease"/>
</dbReference>
<name>A0ABV2V8G5_9ACTN</name>
<keyword evidence="5 10" id="KW-0592">Phosphate transport</keyword>
<keyword evidence="14" id="KW-1185">Reference proteome</keyword>
<dbReference type="InterPro" id="IPR035906">
    <property type="entry name" value="MetI-like_sf"/>
</dbReference>
<comment type="similarity">
    <text evidence="2 10">Belongs to the binding-protein-dependent transport system permease family. CysTW subfamily.</text>
</comment>
<dbReference type="SUPFAM" id="SSF161098">
    <property type="entry name" value="MetI-like"/>
    <property type="match status" value="1"/>
</dbReference>
<feature type="transmembrane region" description="Helical" evidence="9">
    <location>
        <begin position="132"/>
        <end position="156"/>
    </location>
</feature>
<evidence type="ECO:0000256" key="3">
    <source>
        <dbReference type="ARBA" id="ARBA00022448"/>
    </source>
</evidence>